<dbReference type="Proteomes" id="UP000295627">
    <property type="component" value="Unassembled WGS sequence"/>
</dbReference>
<sequence>MPNQPNSLDLDIATTRLHELIVSARAENPGTSADPYGDSLSLWAAAVPAVREVLGTLQVHEATLGEVEFVYRTALEAWLRGTVPSSARVEEALLDRIRMALNPPANLIF</sequence>
<dbReference type="AlphaFoldDB" id="A0A4R5P8J7"/>
<name>A0A4R5P8J7_9MYCO</name>
<reference evidence="1 2" key="1">
    <citation type="journal article" date="2019" name="Sci. Rep.">
        <title>Extended insight into the Mycobacterium chelonae-abscessus complex through whole genome sequencing of Mycobacterium salmoniphilum outbreak and Mycobacterium salmoniphilum-like strains.</title>
        <authorList>
            <person name="Behra P.R.K."/>
            <person name="Das S."/>
            <person name="Pettersson B.M.F."/>
            <person name="Shirreff L."/>
            <person name="DuCote T."/>
            <person name="Jacobsson K.G."/>
            <person name="Ennis D.G."/>
            <person name="Kirsebom L.A."/>
        </authorList>
    </citation>
    <scope>NUCLEOTIDE SEQUENCE [LARGE SCALE GENOMIC DNA]</scope>
    <source>
        <strain evidence="1 2">DSM 45524</strain>
    </source>
</reference>
<protein>
    <submittedName>
        <fullName evidence="1">Uncharacterized protein</fullName>
    </submittedName>
</protein>
<comment type="caution">
    <text evidence="1">The sequence shown here is derived from an EMBL/GenBank/DDBJ whole genome shotgun (WGS) entry which is preliminary data.</text>
</comment>
<organism evidence="1 2">
    <name type="scientific">Mycobacteroides franklinii</name>
    <dbReference type="NCBI Taxonomy" id="948102"/>
    <lineage>
        <taxon>Bacteria</taxon>
        <taxon>Bacillati</taxon>
        <taxon>Actinomycetota</taxon>
        <taxon>Actinomycetes</taxon>
        <taxon>Mycobacteriales</taxon>
        <taxon>Mycobacteriaceae</taxon>
        <taxon>Mycobacteroides</taxon>
    </lineage>
</organism>
<evidence type="ECO:0000313" key="1">
    <source>
        <dbReference type="EMBL" id="TDH19908.1"/>
    </source>
</evidence>
<gene>
    <name evidence="1" type="ORF">EJ571_17940</name>
</gene>
<evidence type="ECO:0000313" key="2">
    <source>
        <dbReference type="Proteomes" id="UP000295627"/>
    </source>
</evidence>
<dbReference type="RefSeq" id="WP_078336419.1">
    <property type="nucleotide sequence ID" value="NZ_MAFQ01000019.1"/>
</dbReference>
<proteinExistence type="predicted"/>
<accession>A0A4R5P8J7</accession>
<dbReference type="EMBL" id="RXLR01000018">
    <property type="protein sequence ID" value="TDH19908.1"/>
    <property type="molecule type" value="Genomic_DNA"/>
</dbReference>